<accession>A0A9Q0RBE5</accession>
<dbReference type="Proteomes" id="UP001149090">
    <property type="component" value="Unassembled WGS sequence"/>
</dbReference>
<dbReference type="AlphaFoldDB" id="A0A9Q0RBE5"/>
<protein>
    <recommendedName>
        <fullName evidence="4">Saposin B-type domain-containing protein</fullName>
    </recommendedName>
</protein>
<dbReference type="OMA" id="QGPCEQW"/>
<evidence type="ECO:0000313" key="3">
    <source>
        <dbReference type="Proteomes" id="UP001149090"/>
    </source>
</evidence>
<organism evidence="2 3">
    <name type="scientific">Anaeramoeba ignava</name>
    <name type="common">Anaerobic marine amoeba</name>
    <dbReference type="NCBI Taxonomy" id="1746090"/>
    <lineage>
        <taxon>Eukaryota</taxon>
        <taxon>Metamonada</taxon>
        <taxon>Anaeramoebidae</taxon>
        <taxon>Anaeramoeba</taxon>
    </lineage>
</organism>
<feature type="chain" id="PRO_5040294577" description="Saposin B-type domain-containing protein" evidence="1">
    <location>
        <begin position="21"/>
        <end position="233"/>
    </location>
</feature>
<gene>
    <name evidence="2" type="ORF">M0811_00680</name>
</gene>
<feature type="signal peptide" evidence="1">
    <location>
        <begin position="1"/>
        <end position="20"/>
    </location>
</feature>
<evidence type="ECO:0008006" key="4">
    <source>
        <dbReference type="Google" id="ProtNLM"/>
    </source>
</evidence>
<proteinExistence type="predicted"/>
<reference evidence="2" key="1">
    <citation type="submission" date="2022-10" db="EMBL/GenBank/DDBJ databases">
        <title>Novel sulphate-reducing endosymbionts in the free-living metamonad Anaeramoeba.</title>
        <authorList>
            <person name="Jerlstrom-Hultqvist J."/>
            <person name="Cepicka I."/>
            <person name="Gallot-Lavallee L."/>
            <person name="Salas-Leiva D."/>
            <person name="Curtis B.A."/>
            <person name="Zahonova K."/>
            <person name="Pipaliya S."/>
            <person name="Dacks J."/>
            <person name="Roger A.J."/>
        </authorList>
    </citation>
    <scope>NUCLEOTIDE SEQUENCE</scope>
    <source>
        <strain evidence="2">BMAN</strain>
    </source>
</reference>
<evidence type="ECO:0000256" key="1">
    <source>
        <dbReference type="SAM" id="SignalP"/>
    </source>
</evidence>
<evidence type="ECO:0000313" key="2">
    <source>
        <dbReference type="EMBL" id="KAJ5074052.1"/>
    </source>
</evidence>
<name>A0A9Q0RBE5_ANAIG</name>
<dbReference type="EMBL" id="JAPDFW010000070">
    <property type="protein sequence ID" value="KAJ5074052.1"/>
    <property type="molecule type" value="Genomic_DNA"/>
</dbReference>
<dbReference type="OrthoDB" id="17754at2759"/>
<sequence length="233" mass="25244">MKLFALFVLALICSTYVINASITLESIEEVTADFCPECVSFMDESLQTILNIILNGGVIGGCDELCSLLNQSEVITTLCNLACDAVGIKVFIYLIQKADLDSIWMCEECKLCPVKDGNATIISTDVQPKSGPAGTTFQLTMIYQVTEETGTGTVEVDIQPIDGMPLGDAELIIKQADGSYKITWSIQTEASDDDPWGPGKAEVDFFVCDGECGSKHAHSKIYSTATNYFTITE</sequence>
<keyword evidence="3" id="KW-1185">Reference proteome</keyword>
<keyword evidence="1" id="KW-0732">Signal</keyword>
<comment type="caution">
    <text evidence="2">The sequence shown here is derived from an EMBL/GenBank/DDBJ whole genome shotgun (WGS) entry which is preliminary data.</text>
</comment>